<evidence type="ECO:0000313" key="1">
    <source>
        <dbReference type="EMBL" id="CRY69565.1"/>
    </source>
</evidence>
<dbReference type="RefSeq" id="WP_050692079.1">
    <property type="nucleotide sequence ID" value="NZ_CAWMMU010000066.1"/>
</dbReference>
<accession>A0ABP2A201</accession>
<keyword evidence="2" id="KW-1185">Reference proteome</keyword>
<protein>
    <submittedName>
        <fullName evidence="1">Uncharacterized protein</fullName>
    </submittedName>
</protein>
<sequence length="127" mass="14398">MTNSTAFTSICPKSPDAFTGKQKKYWVEIQLVDELGKPVAGMPYKVENDETRCKHSSSNEGQSDSNGLIRIDQLHWLDLTLTIDAQKLADEMETRPLGSHSIVIPECHCTDHRILLPFLSYYHDTFT</sequence>
<organism evidence="1 2">
    <name type="scientific">Yersinia pekkanenii</name>
    <dbReference type="NCBI Taxonomy" id="1288385"/>
    <lineage>
        <taxon>Bacteria</taxon>
        <taxon>Pseudomonadati</taxon>
        <taxon>Pseudomonadota</taxon>
        <taxon>Gammaproteobacteria</taxon>
        <taxon>Enterobacterales</taxon>
        <taxon>Yersiniaceae</taxon>
        <taxon>Yersinia</taxon>
    </lineage>
</organism>
<evidence type="ECO:0000313" key="2">
    <source>
        <dbReference type="Proteomes" id="UP000044625"/>
    </source>
</evidence>
<proteinExistence type="predicted"/>
<reference evidence="1 2" key="1">
    <citation type="submission" date="2015-03" db="EMBL/GenBank/DDBJ databases">
        <authorList>
            <consortium name="Pathogen Informatics"/>
            <person name="Murphy D."/>
        </authorList>
    </citation>
    <scope>NUCLEOTIDE SEQUENCE [LARGE SCALE GENOMIC DNA]</scope>
    <source>
        <strain evidence="2">type strain: CIP110230</strain>
    </source>
</reference>
<dbReference type="EMBL" id="CWJL01000066">
    <property type="protein sequence ID" value="CRY69565.1"/>
    <property type="molecule type" value="Genomic_DNA"/>
</dbReference>
<name>A0ABP2A201_9GAMM</name>
<gene>
    <name evidence="1" type="ORF">ERS137968_04717</name>
</gene>
<comment type="caution">
    <text evidence="1">The sequence shown here is derived from an EMBL/GenBank/DDBJ whole genome shotgun (WGS) entry which is preliminary data.</text>
</comment>
<dbReference type="Proteomes" id="UP000044625">
    <property type="component" value="Unassembled WGS sequence"/>
</dbReference>